<evidence type="ECO:0000256" key="7">
    <source>
        <dbReference type="ARBA" id="ARBA00022898"/>
    </source>
</evidence>
<dbReference type="SFLD" id="SFLDG01070">
    <property type="entry name" value="PLP-dependent"/>
    <property type="match status" value="1"/>
</dbReference>
<dbReference type="EMBL" id="MTKO01000038">
    <property type="protein sequence ID" value="RWX47283.1"/>
    <property type="molecule type" value="Genomic_DNA"/>
</dbReference>
<accession>A0A444J2P6</accession>
<reference evidence="14 15" key="1">
    <citation type="submission" date="2017-01" db="EMBL/GenBank/DDBJ databases">
        <title>The cable genome- insights into the physiology and evolution of filamentous bacteria capable of sulfide oxidation via long distance electron transfer.</title>
        <authorList>
            <person name="Schreiber L."/>
            <person name="Bjerg J.T."/>
            <person name="Boggild A."/>
            <person name="Van De Vossenberg J."/>
            <person name="Meysman F."/>
            <person name="Nielsen L.P."/>
            <person name="Schramm A."/>
            <person name="Kjeldsen K.U."/>
        </authorList>
    </citation>
    <scope>NUCLEOTIDE SEQUENCE [LARGE SCALE GENOMIC DNA]</scope>
    <source>
        <strain evidence="14">MCF</strain>
    </source>
</reference>
<comment type="cofactor">
    <cofactor evidence="2">
        <name>[4Fe-4S] cluster</name>
        <dbReference type="ChEBI" id="CHEBI:49883"/>
    </cofactor>
</comment>
<organism evidence="14 15">
    <name type="scientific">Candidatus Electrothrix aarhusensis</name>
    <dbReference type="NCBI Taxonomy" id="1859131"/>
    <lineage>
        <taxon>Bacteria</taxon>
        <taxon>Pseudomonadati</taxon>
        <taxon>Thermodesulfobacteriota</taxon>
        <taxon>Desulfobulbia</taxon>
        <taxon>Desulfobulbales</taxon>
        <taxon>Desulfobulbaceae</taxon>
        <taxon>Candidatus Electrothrix</taxon>
    </lineage>
</organism>
<comment type="cofactor">
    <cofactor evidence="1 12">
        <name>pyridoxal 5'-phosphate</name>
        <dbReference type="ChEBI" id="CHEBI:597326"/>
    </cofactor>
</comment>
<evidence type="ECO:0000313" key="15">
    <source>
        <dbReference type="Proteomes" id="UP000287853"/>
    </source>
</evidence>
<dbReference type="InterPro" id="IPR058240">
    <property type="entry name" value="rSAM_sf"/>
</dbReference>
<keyword evidence="7 12" id="KW-0663">Pyridoxal phosphate</keyword>
<dbReference type="PROSITE" id="PS51918">
    <property type="entry name" value="RADICAL_SAM"/>
    <property type="match status" value="1"/>
</dbReference>
<keyword evidence="15" id="KW-1185">Reference proteome</keyword>
<gene>
    <name evidence="14" type="ORF">H206_01953</name>
</gene>
<evidence type="ECO:0000256" key="1">
    <source>
        <dbReference type="ARBA" id="ARBA00001933"/>
    </source>
</evidence>
<keyword evidence="8" id="KW-0408">Iron</keyword>
<evidence type="ECO:0000256" key="6">
    <source>
        <dbReference type="ARBA" id="ARBA00022723"/>
    </source>
</evidence>
<dbReference type="GO" id="GO:0046872">
    <property type="term" value="F:metal ion binding"/>
    <property type="evidence" value="ECO:0007669"/>
    <property type="project" value="UniProtKB-KW"/>
</dbReference>
<dbReference type="Pfam" id="PF04055">
    <property type="entry name" value="Radical_SAM"/>
    <property type="match status" value="1"/>
</dbReference>
<dbReference type="EC" id="5.4.3.2" evidence="14"/>
<dbReference type="Pfam" id="PF12544">
    <property type="entry name" value="LAM_C"/>
    <property type="match status" value="1"/>
</dbReference>
<evidence type="ECO:0000256" key="3">
    <source>
        <dbReference type="ARBA" id="ARBA00008703"/>
    </source>
</evidence>
<sequence>MTDWQNQLKNAIISPEKLSRILGCDQAEVAAVNSRYPFRISPYYLELMKRVGEPLFRQAVPDIKEMEDHQGMVDPLAEDTLSPAPNLVHKYPDRALFLVSSQCAMYCRFCTRKRKVGKASMQINQETIDAGLKYLRNTPQIREVLISGGDPFLLSDQRIEEILRKLREIRHIKVIRIGTRTPCTLPMRITPELVNMLRKYHPLYINTHFNHPAEITQQAEQACALLADAGIPLGCQTVLLKGVNDSLPVIRELLYRLLEIRVRPYYLMQADLTEGTAHFRTDIKTGLAIMRGLIGSVSGMAVPAYILDAPEGKGKIPLTPDYILSHQEDKLEFNNYQGIPCSYPFL</sequence>
<dbReference type="InterPro" id="IPR003739">
    <property type="entry name" value="Lys_aminomutase/Glu_NH3_mut"/>
</dbReference>
<dbReference type="GO" id="GO:0051539">
    <property type="term" value="F:4 iron, 4 sulfur cluster binding"/>
    <property type="evidence" value="ECO:0007669"/>
    <property type="project" value="UniProtKB-KW"/>
</dbReference>
<keyword evidence="4 11" id="KW-0004">4Fe-4S</keyword>
<evidence type="ECO:0000256" key="9">
    <source>
        <dbReference type="ARBA" id="ARBA00023014"/>
    </source>
</evidence>
<dbReference type="AlphaFoldDB" id="A0A444J2P6"/>
<dbReference type="CDD" id="cd01335">
    <property type="entry name" value="Radical_SAM"/>
    <property type="match status" value="1"/>
</dbReference>
<dbReference type="SFLD" id="SFLDS00029">
    <property type="entry name" value="Radical_SAM"/>
    <property type="match status" value="1"/>
</dbReference>
<keyword evidence="10 14" id="KW-0413">Isomerase</keyword>
<evidence type="ECO:0000313" key="14">
    <source>
        <dbReference type="EMBL" id="RWX47283.1"/>
    </source>
</evidence>
<dbReference type="InterPro" id="IPR025895">
    <property type="entry name" value="LAM_C_dom"/>
</dbReference>
<evidence type="ECO:0000256" key="10">
    <source>
        <dbReference type="ARBA" id="ARBA00023235"/>
    </source>
</evidence>
<dbReference type="PANTHER" id="PTHR30538">
    <property type="entry name" value="LYSINE 2,3-AMINOMUTASE-RELATED"/>
    <property type="match status" value="1"/>
</dbReference>
<dbReference type="Proteomes" id="UP000287853">
    <property type="component" value="Unassembled WGS sequence"/>
</dbReference>
<evidence type="ECO:0000256" key="4">
    <source>
        <dbReference type="ARBA" id="ARBA00022485"/>
    </source>
</evidence>
<dbReference type="NCBIfam" id="TIGR00238">
    <property type="entry name" value="KamA family radical SAM protein"/>
    <property type="match status" value="1"/>
</dbReference>
<dbReference type="PANTHER" id="PTHR30538:SF1">
    <property type="entry name" value="L-LYSINE 2,3-AMINOMUTASE"/>
    <property type="match status" value="1"/>
</dbReference>
<evidence type="ECO:0000256" key="11">
    <source>
        <dbReference type="PIRSR" id="PIRSR004911-1"/>
    </source>
</evidence>
<evidence type="ECO:0000259" key="13">
    <source>
        <dbReference type="PROSITE" id="PS51918"/>
    </source>
</evidence>
<comment type="similarity">
    <text evidence="3">Belongs to the radical SAM superfamily. KamA family.</text>
</comment>
<dbReference type="Gene3D" id="3.20.20.70">
    <property type="entry name" value="Aldolase class I"/>
    <property type="match status" value="1"/>
</dbReference>
<evidence type="ECO:0000256" key="2">
    <source>
        <dbReference type="ARBA" id="ARBA00001966"/>
    </source>
</evidence>
<dbReference type="SUPFAM" id="SSF102114">
    <property type="entry name" value="Radical SAM enzymes"/>
    <property type="match status" value="1"/>
</dbReference>
<dbReference type="GO" id="GO:0050066">
    <property type="term" value="F:L-lysine 2,3-aminomutase activity"/>
    <property type="evidence" value="ECO:0007669"/>
    <property type="project" value="UniProtKB-EC"/>
</dbReference>
<feature type="binding site" evidence="11">
    <location>
        <position position="110"/>
    </location>
    <ligand>
        <name>[4Fe-4S] cluster</name>
        <dbReference type="ChEBI" id="CHEBI:49883"/>
        <note>4Fe-4S-S-AdoMet</note>
    </ligand>
</feature>
<feature type="binding site" evidence="11">
    <location>
        <position position="103"/>
    </location>
    <ligand>
        <name>[4Fe-4S] cluster</name>
        <dbReference type="ChEBI" id="CHEBI:49883"/>
        <note>4Fe-4S-S-AdoMet</note>
    </ligand>
</feature>
<evidence type="ECO:0000256" key="8">
    <source>
        <dbReference type="ARBA" id="ARBA00023004"/>
    </source>
</evidence>
<keyword evidence="6 11" id="KW-0479">Metal-binding</keyword>
<comment type="caution">
    <text evidence="14">The sequence shown here is derived from an EMBL/GenBank/DDBJ whole genome shotgun (WGS) entry which is preliminary data.</text>
</comment>
<evidence type="ECO:0000256" key="12">
    <source>
        <dbReference type="PIRSR" id="PIRSR603739-50"/>
    </source>
</evidence>
<protein>
    <submittedName>
        <fullName evidence="14">L-lysine 2,3-aminomutase</fullName>
        <ecNumber evidence="14">5.4.3.2</ecNumber>
    </submittedName>
</protein>
<name>A0A444J2P6_9BACT</name>
<feature type="modified residue" description="N6-(pyridoxal phosphate)lysine" evidence="12">
    <location>
        <position position="315"/>
    </location>
</feature>
<dbReference type="InterPro" id="IPR013785">
    <property type="entry name" value="Aldolase_TIM"/>
</dbReference>
<keyword evidence="9 11" id="KW-0411">Iron-sulfur</keyword>
<feature type="binding site" evidence="11">
    <location>
        <position position="107"/>
    </location>
    <ligand>
        <name>[4Fe-4S] cluster</name>
        <dbReference type="ChEBI" id="CHEBI:49883"/>
        <note>4Fe-4S-S-AdoMet</note>
    </ligand>
</feature>
<feature type="domain" description="Radical SAM core" evidence="13">
    <location>
        <begin position="89"/>
        <end position="304"/>
    </location>
</feature>
<dbReference type="PIRSF" id="PIRSF004911">
    <property type="entry name" value="DUF160"/>
    <property type="match status" value="1"/>
</dbReference>
<keyword evidence="5" id="KW-0949">S-adenosyl-L-methionine</keyword>
<evidence type="ECO:0000256" key="5">
    <source>
        <dbReference type="ARBA" id="ARBA00022691"/>
    </source>
</evidence>
<dbReference type="InterPro" id="IPR007197">
    <property type="entry name" value="rSAM"/>
</dbReference>
<proteinExistence type="inferred from homology"/>